<dbReference type="InterPro" id="IPR001633">
    <property type="entry name" value="EAL_dom"/>
</dbReference>
<dbReference type="SMART" id="SM00052">
    <property type="entry name" value="EAL"/>
    <property type="match status" value="1"/>
</dbReference>
<dbReference type="NCBIfam" id="TIGR00254">
    <property type="entry name" value="GGDEF"/>
    <property type="match status" value="1"/>
</dbReference>
<dbReference type="PANTHER" id="PTHR44757:SF2">
    <property type="entry name" value="BIOFILM ARCHITECTURE MAINTENANCE PROTEIN MBAA"/>
    <property type="match status" value="1"/>
</dbReference>
<keyword evidence="6" id="KW-1185">Reference proteome</keyword>
<dbReference type="Gene3D" id="3.30.450.20">
    <property type="entry name" value="PAS domain"/>
    <property type="match status" value="3"/>
</dbReference>
<dbReference type="SUPFAM" id="SSF55785">
    <property type="entry name" value="PYP-like sensor domain (PAS domain)"/>
    <property type="match status" value="3"/>
</dbReference>
<dbReference type="InterPro" id="IPR029787">
    <property type="entry name" value="Nucleotide_cyclase"/>
</dbReference>
<dbReference type="InterPro" id="IPR001638">
    <property type="entry name" value="Solute-binding_3/MltF_N"/>
</dbReference>
<dbReference type="EMBL" id="CP021983">
    <property type="protein sequence ID" value="ASC70885.1"/>
    <property type="molecule type" value="Genomic_DNA"/>
</dbReference>
<organism evidence="5 6">
    <name type="scientific">Halomicronema hongdechloris C2206</name>
    <dbReference type="NCBI Taxonomy" id="1641165"/>
    <lineage>
        <taxon>Bacteria</taxon>
        <taxon>Bacillati</taxon>
        <taxon>Cyanobacteriota</taxon>
        <taxon>Cyanophyceae</taxon>
        <taxon>Nodosilineales</taxon>
        <taxon>Nodosilineaceae</taxon>
        <taxon>Halomicronema</taxon>
    </lineage>
</organism>
<feature type="domain" description="PAC" evidence="2">
    <location>
        <begin position="627"/>
        <end position="679"/>
    </location>
</feature>
<evidence type="ECO:0000259" key="3">
    <source>
        <dbReference type="PROSITE" id="PS50883"/>
    </source>
</evidence>
<dbReference type="RefSeq" id="WP_080811981.1">
    <property type="nucleotide sequence ID" value="NZ_CP021983.2"/>
</dbReference>
<protein>
    <submittedName>
        <fullName evidence="5">GGDEF domain-containing protein</fullName>
    </submittedName>
</protein>
<dbReference type="InterPro" id="IPR043128">
    <property type="entry name" value="Rev_trsase/Diguanyl_cyclase"/>
</dbReference>
<dbReference type="NCBIfam" id="TIGR00229">
    <property type="entry name" value="sensory_box"/>
    <property type="match status" value="2"/>
</dbReference>
<dbReference type="PROSITE" id="PS50112">
    <property type="entry name" value="PAS"/>
    <property type="match status" value="2"/>
</dbReference>
<dbReference type="Pfam" id="PF00563">
    <property type="entry name" value="EAL"/>
    <property type="match status" value="1"/>
</dbReference>
<dbReference type="PROSITE" id="PS50113">
    <property type="entry name" value="PAC"/>
    <property type="match status" value="2"/>
</dbReference>
<dbReference type="STRING" id="1641165.XM38_19685"/>
<dbReference type="SUPFAM" id="SSF141868">
    <property type="entry name" value="EAL domain-like"/>
    <property type="match status" value="1"/>
</dbReference>
<feature type="domain" description="PAS" evidence="1">
    <location>
        <begin position="554"/>
        <end position="624"/>
    </location>
</feature>
<dbReference type="InterPro" id="IPR000700">
    <property type="entry name" value="PAS-assoc_C"/>
</dbReference>
<evidence type="ECO:0000259" key="2">
    <source>
        <dbReference type="PROSITE" id="PS50113"/>
    </source>
</evidence>
<dbReference type="InterPro" id="IPR013656">
    <property type="entry name" value="PAS_4"/>
</dbReference>
<dbReference type="CDD" id="cd01948">
    <property type="entry name" value="EAL"/>
    <property type="match status" value="1"/>
</dbReference>
<dbReference type="InterPro" id="IPR000160">
    <property type="entry name" value="GGDEF_dom"/>
</dbReference>
<dbReference type="Proteomes" id="UP000191901">
    <property type="component" value="Chromosome"/>
</dbReference>
<dbReference type="CDD" id="cd00130">
    <property type="entry name" value="PAS"/>
    <property type="match status" value="2"/>
</dbReference>
<dbReference type="Pfam" id="PF00497">
    <property type="entry name" value="SBP_bac_3"/>
    <property type="match status" value="1"/>
</dbReference>
<feature type="domain" description="EAL" evidence="3">
    <location>
        <begin position="854"/>
        <end position="1108"/>
    </location>
</feature>
<dbReference type="PANTHER" id="PTHR44757">
    <property type="entry name" value="DIGUANYLATE CYCLASE DGCP"/>
    <property type="match status" value="1"/>
</dbReference>
<reference evidence="5 6" key="1">
    <citation type="journal article" date="2016" name="Biochim. Biophys. Acta">
        <title>Characterization of red-shifted phycobilisomes isolated from the chlorophyll f-containing cyanobacterium Halomicronema hongdechloris.</title>
        <authorList>
            <person name="Li Y."/>
            <person name="Lin Y."/>
            <person name="Garvey C.J."/>
            <person name="Birch D."/>
            <person name="Corkery R.W."/>
            <person name="Loughlin P.C."/>
            <person name="Scheer H."/>
            <person name="Willows R.D."/>
            <person name="Chen M."/>
        </authorList>
    </citation>
    <scope>NUCLEOTIDE SEQUENCE [LARGE SCALE GENOMIC DNA]</scope>
    <source>
        <strain evidence="5 6">C2206</strain>
    </source>
</reference>
<dbReference type="SUPFAM" id="SSF53850">
    <property type="entry name" value="Periplasmic binding protein-like II"/>
    <property type="match status" value="1"/>
</dbReference>
<dbReference type="Pfam" id="PF00990">
    <property type="entry name" value="GGDEF"/>
    <property type="match status" value="1"/>
</dbReference>
<evidence type="ECO:0000259" key="1">
    <source>
        <dbReference type="PROSITE" id="PS50112"/>
    </source>
</evidence>
<dbReference type="PROSITE" id="PS50883">
    <property type="entry name" value="EAL"/>
    <property type="match status" value="1"/>
</dbReference>
<evidence type="ECO:0000259" key="4">
    <source>
        <dbReference type="PROSITE" id="PS50887"/>
    </source>
</evidence>
<dbReference type="SMART" id="SM00267">
    <property type="entry name" value="GGDEF"/>
    <property type="match status" value="1"/>
</dbReference>
<dbReference type="CDD" id="cd01949">
    <property type="entry name" value="GGDEF"/>
    <property type="match status" value="1"/>
</dbReference>
<dbReference type="SMART" id="SM00091">
    <property type="entry name" value="PAS"/>
    <property type="match status" value="3"/>
</dbReference>
<feature type="domain" description="PAS" evidence="1">
    <location>
        <begin position="427"/>
        <end position="472"/>
    </location>
</feature>
<dbReference type="SMART" id="SM00086">
    <property type="entry name" value="PAC"/>
    <property type="match status" value="2"/>
</dbReference>
<dbReference type="Gene3D" id="3.30.70.270">
    <property type="match status" value="1"/>
</dbReference>
<name>A0A1Z3HKR7_9CYAN</name>
<evidence type="ECO:0000313" key="5">
    <source>
        <dbReference type="EMBL" id="ASC70885.1"/>
    </source>
</evidence>
<dbReference type="Pfam" id="PF08448">
    <property type="entry name" value="PAS_4"/>
    <property type="match status" value="1"/>
</dbReference>
<dbReference type="KEGG" id="hhg:XM38_018330"/>
<dbReference type="FunFam" id="3.30.70.270:FF:000001">
    <property type="entry name" value="Diguanylate cyclase domain protein"/>
    <property type="match status" value="1"/>
</dbReference>
<dbReference type="SMART" id="SM00062">
    <property type="entry name" value="PBPb"/>
    <property type="match status" value="1"/>
</dbReference>
<feature type="domain" description="GGDEF" evidence="4">
    <location>
        <begin position="712"/>
        <end position="845"/>
    </location>
</feature>
<dbReference type="OrthoDB" id="442691at2"/>
<dbReference type="SUPFAM" id="SSF55073">
    <property type="entry name" value="Nucleotide cyclase"/>
    <property type="match status" value="1"/>
</dbReference>
<sequence length="1110" mass="125355">MHLTVTHGGYLAGLVVLGTRVIPAAPAAETETVEVGIYQNPPKVFIDGTGNPQGFWVDLLDAMAQSEEWTVEYVPCDWDACLEAVDQGHLDLMVDVAYSESRDQRFDFNQEVVFASWSAVYTHPDVEIESILDLDQKRVAVLRDSIQYEALATQAESFDIQPQFVEVASFEAMFELLQQRAVDAGVVNRFFGEMASAEYQVKRTNILISPTRVHFITAKGDNSHLLAAIDNQLQVLTRDSNSVYYRALERWLQPERGVGWQQVVRHHLTHIAVYTPIIGLLCFALWNRALRREVRRRKEIEWQLQQQDAQNRAILAAVPDFMFRVGADGVYRGFVVPHRESTLVPDRDIAGHTMAELLPADIAERQMHYLQQALATGEIQVYEQTLVVDDHPRHEEVRVVKSDEDEVLLMVRDISDRKASERALRDSEVRYRKVVEAQTDFILRSRPDTTITFANPALCKALGVSLDKIVGKPWNDFANVDDLEQGAFQALSKLSPDNPRCFVENRDIRADGQVGWTQWLNEAIFDDSGQLIEIQSVGRDITKLKQAEQALRDSEETLRLVTENMSDLVCLHAPDGRYLYVTPSSQALLGYPPEDLIGQDPYDLFHPDDRELIRRSSHTVALAGHSTSITYRIRQKNGEYIWLETIAQPILNAAGQVIHLQSTSREISDRVQMEQQLKHDALHDRLTGLPNRTLLMERLDLALKRAKRHGHSQFAVMFLDLDHFKVINDSLGHLAGDELLISVAAILRRVIRDTDLAVRLGGDEFVLLLEDITDVAQAVDVAERILAILQLPLPIADHEVFTDTSIGIVVGSAVYQNAEELVRNSDLAMYQAKQQGRGQYAIFDPEMHQQMMQRLQIENDLRKALGNQEFLLHYQPIVCLKTQQVRGFEALLRWQHPQKGLMLPGEFIRVAEETGLIIPIGEWILQTTCQQLTQWQAVFPSQVLEISVNLSVKQLQGPILKHVATALAASNLQKNSLALEITESMLMENIDVTYQLLAQIKAQSVRLSIDDFGTGYSSLSYLHRLPVDYLKIDRTFVSSDQVDGRNQTIAESIITLSNLLDLKAIAEGIETPQQLQWLAALGCELGQGHLFRGAMSAEDATQYLHQQLPQ</sequence>
<dbReference type="InterPro" id="IPR000014">
    <property type="entry name" value="PAS"/>
</dbReference>
<proteinExistence type="predicted"/>
<dbReference type="InterPro" id="IPR052155">
    <property type="entry name" value="Biofilm_reg_signaling"/>
</dbReference>
<accession>A0A1Z3HKR7</accession>
<evidence type="ECO:0000313" key="6">
    <source>
        <dbReference type="Proteomes" id="UP000191901"/>
    </source>
</evidence>
<dbReference type="Gene3D" id="3.20.20.450">
    <property type="entry name" value="EAL domain"/>
    <property type="match status" value="1"/>
</dbReference>
<gene>
    <name evidence="5" type="ORF">XM38_018330</name>
</gene>
<dbReference type="Pfam" id="PF08447">
    <property type="entry name" value="PAS_3"/>
    <property type="match status" value="2"/>
</dbReference>
<dbReference type="InterPro" id="IPR013655">
    <property type="entry name" value="PAS_fold_3"/>
</dbReference>
<dbReference type="PROSITE" id="PS50887">
    <property type="entry name" value="GGDEF"/>
    <property type="match status" value="1"/>
</dbReference>
<dbReference type="InterPro" id="IPR035965">
    <property type="entry name" value="PAS-like_dom_sf"/>
</dbReference>
<dbReference type="AlphaFoldDB" id="A0A1Z3HKR7"/>
<feature type="domain" description="PAC" evidence="2">
    <location>
        <begin position="501"/>
        <end position="553"/>
    </location>
</feature>
<dbReference type="Gene3D" id="3.40.190.10">
    <property type="entry name" value="Periplasmic binding protein-like II"/>
    <property type="match status" value="2"/>
</dbReference>
<dbReference type="InterPro" id="IPR001610">
    <property type="entry name" value="PAC"/>
</dbReference>
<dbReference type="InterPro" id="IPR035919">
    <property type="entry name" value="EAL_sf"/>
</dbReference>